<dbReference type="Proteomes" id="UP000057158">
    <property type="component" value="Chromosome"/>
</dbReference>
<evidence type="ECO:0000313" key="19">
    <source>
        <dbReference type="Proteomes" id="UP000057158"/>
    </source>
</evidence>
<dbReference type="GO" id="GO:0006281">
    <property type="term" value="P:DNA repair"/>
    <property type="evidence" value="ECO:0007669"/>
    <property type="project" value="UniProtKB-UniRule"/>
</dbReference>
<evidence type="ECO:0000256" key="3">
    <source>
        <dbReference type="ARBA" id="ARBA00011245"/>
    </source>
</evidence>
<evidence type="ECO:0000256" key="14">
    <source>
        <dbReference type="ARBA" id="ARBA00023204"/>
    </source>
</evidence>
<keyword evidence="8 16" id="KW-0235">DNA replication</keyword>
<feature type="binding site" evidence="16">
    <location>
        <position position="9"/>
    </location>
    <ligand>
        <name>Mg(2+)</name>
        <dbReference type="ChEBI" id="CHEBI:18420"/>
    </ligand>
</feature>
<evidence type="ECO:0000256" key="2">
    <source>
        <dbReference type="ARBA" id="ARBA00010945"/>
    </source>
</evidence>
<keyword evidence="9 16" id="KW-0479">Metal-binding</keyword>
<evidence type="ECO:0000256" key="1">
    <source>
        <dbReference type="ARBA" id="ARBA00004496"/>
    </source>
</evidence>
<dbReference type="PANTHER" id="PTHR11076">
    <property type="entry name" value="DNA REPAIR POLYMERASE UMUC / TRANSFERASE FAMILY MEMBER"/>
    <property type="match status" value="1"/>
</dbReference>
<dbReference type="GO" id="GO:0003887">
    <property type="term" value="F:DNA-directed DNA polymerase activity"/>
    <property type="evidence" value="ECO:0007669"/>
    <property type="project" value="UniProtKB-UniRule"/>
</dbReference>
<dbReference type="GO" id="GO:0006261">
    <property type="term" value="P:DNA-templated DNA replication"/>
    <property type="evidence" value="ECO:0007669"/>
    <property type="project" value="UniProtKB-UniRule"/>
</dbReference>
<organism evidence="18 19">
    <name type="scientific">Desulfuromonas soudanensis</name>
    <dbReference type="NCBI Taxonomy" id="1603606"/>
    <lineage>
        <taxon>Bacteria</taxon>
        <taxon>Pseudomonadati</taxon>
        <taxon>Thermodesulfobacteriota</taxon>
        <taxon>Desulfuromonadia</taxon>
        <taxon>Desulfuromonadales</taxon>
        <taxon>Desulfuromonadaceae</taxon>
        <taxon>Desulfuromonas</taxon>
    </lineage>
</organism>
<comment type="function">
    <text evidence="16">Poorly processive, error-prone DNA polymerase involved in untargeted mutagenesis. Copies undamaged DNA at stalled replication forks, which arise in vivo from mismatched or misaligned primer ends. These misaligned primers can be extended by PolIV. Exhibits no 3'-5' exonuclease (proofreading) activity. May be involved in translesional synthesis, in conjunction with the beta clamp from PolIII.</text>
</comment>
<evidence type="ECO:0000256" key="8">
    <source>
        <dbReference type="ARBA" id="ARBA00022705"/>
    </source>
</evidence>
<feature type="domain" description="UmuC" evidence="17">
    <location>
        <begin position="5"/>
        <end position="185"/>
    </location>
</feature>
<reference evidence="18 19" key="1">
    <citation type="submission" date="2015-07" db="EMBL/GenBank/DDBJ databases">
        <title>Isolation and Genomic Characterization of a Novel Halophilic Metal-Reducing Deltaproteobacterium from the Deep Subsurface.</title>
        <authorList>
            <person name="Badalamenti J.P."/>
            <person name="Summers Z.M."/>
            <person name="Gralnick J.A."/>
            <person name="Bond D.R."/>
        </authorList>
    </citation>
    <scope>NUCLEOTIDE SEQUENCE [LARGE SCALE GENOMIC DNA]</scope>
    <source>
        <strain evidence="18 19">WTL</strain>
    </source>
</reference>
<dbReference type="GO" id="GO:0005829">
    <property type="term" value="C:cytosol"/>
    <property type="evidence" value="ECO:0007669"/>
    <property type="project" value="TreeGrafter"/>
</dbReference>
<evidence type="ECO:0000256" key="5">
    <source>
        <dbReference type="ARBA" id="ARBA00022490"/>
    </source>
</evidence>
<evidence type="ECO:0000256" key="9">
    <source>
        <dbReference type="ARBA" id="ARBA00022723"/>
    </source>
</evidence>
<dbReference type="Gene3D" id="3.40.1170.60">
    <property type="match status" value="1"/>
</dbReference>
<feature type="binding site" evidence="16">
    <location>
        <position position="103"/>
    </location>
    <ligand>
        <name>Mg(2+)</name>
        <dbReference type="ChEBI" id="CHEBI:18420"/>
    </ligand>
</feature>
<evidence type="ECO:0000313" key="18">
    <source>
        <dbReference type="EMBL" id="ALC18290.1"/>
    </source>
</evidence>
<keyword evidence="10 16" id="KW-0227">DNA damage</keyword>
<feature type="site" description="Substrate discrimination" evidence="16">
    <location>
        <position position="14"/>
    </location>
</feature>
<dbReference type="NCBIfam" id="NF003015">
    <property type="entry name" value="PRK03858.1"/>
    <property type="match status" value="1"/>
</dbReference>
<dbReference type="PROSITE" id="PS50173">
    <property type="entry name" value="UMUC"/>
    <property type="match status" value="1"/>
</dbReference>
<comment type="subunit">
    <text evidence="3 16">Monomer.</text>
</comment>
<comment type="similarity">
    <text evidence="2 16">Belongs to the DNA polymerase type-Y family.</text>
</comment>
<keyword evidence="19" id="KW-1185">Reference proteome</keyword>
<dbReference type="FunFam" id="3.30.1490.100:FF:000004">
    <property type="entry name" value="DNA polymerase IV"/>
    <property type="match status" value="1"/>
</dbReference>
<dbReference type="OrthoDB" id="9808813at2"/>
<comment type="cofactor">
    <cofactor evidence="16">
        <name>Mg(2+)</name>
        <dbReference type="ChEBI" id="CHEBI:18420"/>
    </cofactor>
    <text evidence="16">Binds 2 magnesium ions per subunit.</text>
</comment>
<keyword evidence="13 16" id="KW-0238">DNA-binding</keyword>
<sequence length="399" mass="44380">MGRAIIHLDMDAFFAAVEQRDFPELRGKPVIVGGSPERGVVCACSYEARPFGVRSAMGMSRALRLCPQALVRPVRMGRYREISLAVFAIFRRYTDRVEPLSIDEAFLDVTGCERLFGTPVEIAARIRREVREQLGLVVSAGIAPNKLLAKLASEQGKPDGLYAIREEEVESFLHPLPVGRLWGVGPVASRRLENGGIKTVGDLQSLSREYLERHFGSFGPTLFEMARGHDDREVVSGGTAQSLGHEETFDCDLWQPEDMERELLGIAERVARRLRRLGFSGRCITLRVKYSDHISVTRSHTLARGEESSGEIHRIAVELLQRTEAGSRAVRLLGITLSQLGQRGSGQESLFDEDDRRRRETLNRTLDGLQERFGEWGICRGSLLAPPGRREGGDGDQGS</sequence>
<dbReference type="GO" id="GO:0009432">
    <property type="term" value="P:SOS response"/>
    <property type="evidence" value="ECO:0007669"/>
    <property type="project" value="TreeGrafter"/>
</dbReference>
<dbReference type="SUPFAM" id="SSF56672">
    <property type="entry name" value="DNA/RNA polymerases"/>
    <property type="match status" value="1"/>
</dbReference>
<evidence type="ECO:0000256" key="11">
    <source>
        <dbReference type="ARBA" id="ARBA00022842"/>
    </source>
</evidence>
<dbReference type="HAMAP" id="MF_01113">
    <property type="entry name" value="DNApol_IV"/>
    <property type="match status" value="1"/>
</dbReference>
<dbReference type="EC" id="2.7.7.7" evidence="16"/>
<dbReference type="GO" id="GO:0000287">
    <property type="term" value="F:magnesium ion binding"/>
    <property type="evidence" value="ECO:0007669"/>
    <property type="project" value="UniProtKB-UniRule"/>
</dbReference>
<dbReference type="SUPFAM" id="SSF100879">
    <property type="entry name" value="Lesion bypass DNA polymerase (Y-family), little finger domain"/>
    <property type="match status" value="1"/>
</dbReference>
<dbReference type="InterPro" id="IPR043128">
    <property type="entry name" value="Rev_trsase/Diguanyl_cyclase"/>
</dbReference>
<dbReference type="FunFam" id="3.40.1170.60:FF:000001">
    <property type="entry name" value="DNA polymerase IV"/>
    <property type="match status" value="1"/>
</dbReference>
<dbReference type="Gene3D" id="3.30.1490.100">
    <property type="entry name" value="DNA polymerase, Y-family, little finger domain"/>
    <property type="match status" value="1"/>
</dbReference>
<keyword evidence="4 16" id="KW-0515">Mutator protein</keyword>
<name>A0A0M4D415_9BACT</name>
<dbReference type="CDD" id="cd03586">
    <property type="entry name" value="PolY_Pol_IV_kappa"/>
    <property type="match status" value="1"/>
</dbReference>
<dbReference type="Pfam" id="PF00817">
    <property type="entry name" value="IMS"/>
    <property type="match status" value="1"/>
</dbReference>
<comment type="subcellular location">
    <subcellularLocation>
        <location evidence="1 16">Cytoplasm</location>
    </subcellularLocation>
</comment>
<feature type="active site" evidence="16">
    <location>
        <position position="104"/>
    </location>
</feature>
<dbReference type="GO" id="GO:0042276">
    <property type="term" value="P:error-prone translesion synthesis"/>
    <property type="evidence" value="ECO:0007669"/>
    <property type="project" value="TreeGrafter"/>
</dbReference>
<dbReference type="Pfam" id="PF11799">
    <property type="entry name" value="IMS_C"/>
    <property type="match status" value="1"/>
</dbReference>
<keyword evidence="6 16" id="KW-0808">Transferase</keyword>
<dbReference type="InterPro" id="IPR036775">
    <property type="entry name" value="DNA_pol_Y-fam_lit_finger_sf"/>
</dbReference>
<dbReference type="Gene3D" id="1.10.150.20">
    <property type="entry name" value="5' to 3' exonuclease, C-terminal subdomain"/>
    <property type="match status" value="1"/>
</dbReference>
<dbReference type="InterPro" id="IPR001126">
    <property type="entry name" value="UmuC"/>
</dbReference>
<comment type="catalytic activity">
    <reaction evidence="15 16">
        <text>DNA(n) + a 2'-deoxyribonucleoside 5'-triphosphate = DNA(n+1) + diphosphate</text>
        <dbReference type="Rhea" id="RHEA:22508"/>
        <dbReference type="Rhea" id="RHEA-COMP:17339"/>
        <dbReference type="Rhea" id="RHEA-COMP:17340"/>
        <dbReference type="ChEBI" id="CHEBI:33019"/>
        <dbReference type="ChEBI" id="CHEBI:61560"/>
        <dbReference type="ChEBI" id="CHEBI:173112"/>
        <dbReference type="EC" id="2.7.7.7"/>
    </reaction>
</comment>
<dbReference type="InterPro" id="IPR022880">
    <property type="entry name" value="DNApol_IV"/>
</dbReference>
<evidence type="ECO:0000256" key="7">
    <source>
        <dbReference type="ARBA" id="ARBA00022695"/>
    </source>
</evidence>
<dbReference type="AlphaFoldDB" id="A0A0M4D415"/>
<dbReference type="NCBIfam" id="NF002677">
    <property type="entry name" value="PRK02406.1"/>
    <property type="match status" value="1"/>
</dbReference>
<dbReference type="PATRIC" id="fig|1603606.3.peg.3851"/>
<protein>
    <recommendedName>
        <fullName evidence="16">DNA polymerase IV</fullName>
        <shortName evidence="16">Pol IV</shortName>
        <ecNumber evidence="16">2.7.7.7</ecNumber>
    </recommendedName>
</protein>
<evidence type="ECO:0000256" key="16">
    <source>
        <dbReference type="HAMAP-Rule" id="MF_01113"/>
    </source>
</evidence>
<dbReference type="InterPro" id="IPR050116">
    <property type="entry name" value="DNA_polymerase-Y"/>
</dbReference>
<keyword evidence="7 16" id="KW-0548">Nucleotidyltransferase</keyword>
<dbReference type="KEGG" id="des:DSOUD_3576"/>
<dbReference type="EMBL" id="CP010802">
    <property type="protein sequence ID" value="ALC18290.1"/>
    <property type="molecule type" value="Genomic_DNA"/>
</dbReference>
<dbReference type="InterPro" id="IPR043502">
    <property type="entry name" value="DNA/RNA_pol_sf"/>
</dbReference>
<gene>
    <name evidence="16" type="primary">dinB</name>
    <name evidence="18" type="ORF">DSOUD_3576</name>
</gene>
<dbReference type="GO" id="GO:0003684">
    <property type="term" value="F:damaged DNA binding"/>
    <property type="evidence" value="ECO:0007669"/>
    <property type="project" value="InterPro"/>
</dbReference>
<dbReference type="RefSeq" id="WP_053552217.1">
    <property type="nucleotide sequence ID" value="NZ_CP010802.1"/>
</dbReference>
<dbReference type="InterPro" id="IPR017961">
    <property type="entry name" value="DNA_pol_Y-fam_little_finger"/>
</dbReference>
<keyword evidence="5 16" id="KW-0963">Cytoplasm</keyword>
<evidence type="ECO:0000256" key="13">
    <source>
        <dbReference type="ARBA" id="ARBA00023125"/>
    </source>
</evidence>
<dbReference type="STRING" id="1603606.DSOUD_3576"/>
<evidence type="ECO:0000256" key="10">
    <source>
        <dbReference type="ARBA" id="ARBA00022763"/>
    </source>
</evidence>
<evidence type="ECO:0000256" key="12">
    <source>
        <dbReference type="ARBA" id="ARBA00022932"/>
    </source>
</evidence>
<keyword evidence="12 16" id="KW-0239">DNA-directed DNA polymerase</keyword>
<keyword evidence="11 16" id="KW-0460">Magnesium</keyword>
<dbReference type="Pfam" id="PF21999">
    <property type="entry name" value="IMS_HHH_1"/>
    <property type="match status" value="1"/>
</dbReference>
<dbReference type="InterPro" id="IPR053848">
    <property type="entry name" value="IMS_HHH_1"/>
</dbReference>
<evidence type="ECO:0000256" key="15">
    <source>
        <dbReference type="ARBA" id="ARBA00049244"/>
    </source>
</evidence>
<proteinExistence type="inferred from homology"/>
<dbReference type="PANTHER" id="PTHR11076:SF33">
    <property type="entry name" value="DNA POLYMERASE KAPPA"/>
    <property type="match status" value="1"/>
</dbReference>
<evidence type="ECO:0000256" key="4">
    <source>
        <dbReference type="ARBA" id="ARBA00022457"/>
    </source>
</evidence>
<keyword evidence="14 16" id="KW-0234">DNA repair</keyword>
<evidence type="ECO:0000256" key="6">
    <source>
        <dbReference type="ARBA" id="ARBA00022679"/>
    </source>
</evidence>
<evidence type="ECO:0000259" key="17">
    <source>
        <dbReference type="PROSITE" id="PS50173"/>
    </source>
</evidence>
<dbReference type="Gene3D" id="3.30.70.270">
    <property type="match status" value="1"/>
</dbReference>
<accession>A0A0M4D415</accession>